<evidence type="ECO:0000256" key="1">
    <source>
        <dbReference type="SAM" id="MobiDB-lite"/>
    </source>
</evidence>
<proteinExistence type="predicted"/>
<reference evidence="3" key="1">
    <citation type="submission" date="2023-02" db="EMBL/GenBank/DDBJ databases">
        <authorList>
            <person name="Palmer J.M."/>
        </authorList>
    </citation>
    <scope>NUCLEOTIDE SEQUENCE</scope>
    <source>
        <strain evidence="3">FW57</strain>
    </source>
</reference>
<accession>A0AAD4F0Z0</accession>
<dbReference type="Proteomes" id="UP001197093">
    <property type="component" value="Unassembled WGS sequence"/>
</dbReference>
<keyword evidence="4" id="KW-1185">Reference proteome</keyword>
<dbReference type="EMBL" id="JAHCVI010000001">
    <property type="protein sequence ID" value="KAG7291326.1"/>
    <property type="molecule type" value="Genomic_DNA"/>
</dbReference>
<evidence type="ECO:0000259" key="2">
    <source>
        <dbReference type="PROSITE" id="PS50011"/>
    </source>
</evidence>
<evidence type="ECO:0000313" key="4">
    <source>
        <dbReference type="Proteomes" id="UP001197093"/>
    </source>
</evidence>
<feature type="region of interest" description="Disordered" evidence="1">
    <location>
        <begin position="400"/>
        <end position="425"/>
    </location>
</feature>
<gene>
    <name evidence="3" type="ORF">NEMBOFW57_001339</name>
</gene>
<dbReference type="GO" id="GO:0004672">
    <property type="term" value="F:protein kinase activity"/>
    <property type="evidence" value="ECO:0007669"/>
    <property type="project" value="InterPro"/>
</dbReference>
<dbReference type="SUPFAM" id="SSF56112">
    <property type="entry name" value="Protein kinase-like (PK-like)"/>
    <property type="match status" value="1"/>
</dbReference>
<dbReference type="InterPro" id="IPR011009">
    <property type="entry name" value="Kinase-like_dom_sf"/>
</dbReference>
<protein>
    <recommendedName>
        <fullName evidence="2">Protein kinase domain-containing protein</fullName>
    </recommendedName>
</protein>
<dbReference type="AlphaFoldDB" id="A0AAD4F0Z0"/>
<name>A0AAD4F0Z0_9PEZI</name>
<dbReference type="InterPro" id="IPR000719">
    <property type="entry name" value="Prot_kinase_dom"/>
</dbReference>
<feature type="domain" description="Protein kinase" evidence="2">
    <location>
        <begin position="24"/>
        <end position="333"/>
    </location>
</feature>
<dbReference type="GO" id="GO:0005524">
    <property type="term" value="F:ATP binding"/>
    <property type="evidence" value="ECO:0007669"/>
    <property type="project" value="InterPro"/>
</dbReference>
<dbReference type="PROSITE" id="PS50011">
    <property type="entry name" value="PROTEIN_KINASE_DOM"/>
    <property type="match status" value="1"/>
</dbReference>
<sequence length="425" mass="47268">MSPLDDYSVDAVYGRLYSDAKDDCLFVGSLSSGQSCQTQLVHNLASGAICVRKALRQAATADEQDAAAQEFDCDVFIAKRLAAAAVNGNYDAHIPTLLSASDADGATRVSYWELCNGGTLFGFFSDCLAKRVVLPLGLALHILLQLLETLDFMYTGPDYPIFHRDLHECNIMLNFAAGRAIPDIHILDFGRAVSTAPTDTHTQPDAGATPAWWDIKGVVEMIYESIAVLTLPMDLRCKIVSRGGRYSGMYTYLHKQSSDNDGSDPLRRVVKMLEDAHRAFVKRMLVAIQRARETGQRPQLFRPPSLRPTIKFLQGVTGAHLRDAEVEEEHAAFRRTVLAPARAKAETVMGMRPKLCRTVEGLLESVRLANDPGPWDVAQLEPDDPTFEVRKALFNQVSRRETVESWEKESPEEDDSEHDRGQELW</sequence>
<feature type="compositionally biased region" description="Basic and acidic residues" evidence="1">
    <location>
        <begin position="400"/>
        <end position="409"/>
    </location>
</feature>
<dbReference type="Gene3D" id="1.10.510.10">
    <property type="entry name" value="Transferase(Phosphotransferase) domain 1"/>
    <property type="match status" value="1"/>
</dbReference>
<dbReference type="SMART" id="SM00220">
    <property type="entry name" value="S_TKc"/>
    <property type="match status" value="1"/>
</dbReference>
<evidence type="ECO:0000313" key="3">
    <source>
        <dbReference type="EMBL" id="KAG7291326.1"/>
    </source>
</evidence>
<organism evidence="3 4">
    <name type="scientific">Staphylotrichum longicolle</name>
    <dbReference type="NCBI Taxonomy" id="669026"/>
    <lineage>
        <taxon>Eukaryota</taxon>
        <taxon>Fungi</taxon>
        <taxon>Dikarya</taxon>
        <taxon>Ascomycota</taxon>
        <taxon>Pezizomycotina</taxon>
        <taxon>Sordariomycetes</taxon>
        <taxon>Sordariomycetidae</taxon>
        <taxon>Sordariales</taxon>
        <taxon>Chaetomiaceae</taxon>
        <taxon>Staphylotrichum</taxon>
    </lineage>
</organism>
<comment type="caution">
    <text evidence="3">The sequence shown here is derived from an EMBL/GenBank/DDBJ whole genome shotgun (WGS) entry which is preliminary data.</text>
</comment>